<dbReference type="AlphaFoldDB" id="A0A2H0UUU7"/>
<dbReference type="Gene3D" id="2.60.120.260">
    <property type="entry name" value="Galactose-binding domain-like"/>
    <property type="match status" value="1"/>
</dbReference>
<dbReference type="Pfam" id="PF02018">
    <property type="entry name" value="CBM_4_9"/>
    <property type="match status" value="1"/>
</dbReference>
<gene>
    <name evidence="3" type="ORF">COU05_01435</name>
</gene>
<reference evidence="4" key="1">
    <citation type="submission" date="2017-09" db="EMBL/GenBank/DDBJ databases">
        <title>Depth-based differentiation of microbial function through sediment-hosted aquifers and enrichment of novel symbionts in the deep terrestrial subsurface.</title>
        <authorList>
            <person name="Probst A.J."/>
            <person name="Ladd B."/>
            <person name="Jarett J.K."/>
            <person name="Geller-Mcgrath D.E."/>
            <person name="Sieber C.M.K."/>
            <person name="Emerson J.B."/>
            <person name="Anantharaman K."/>
            <person name="Thomas B.C."/>
            <person name="Malmstrom R."/>
            <person name="Stieglmeier M."/>
            <person name="Klingl A."/>
            <person name="Woyke T."/>
            <person name="Ryan C.M."/>
            <person name="Banfield J.F."/>
        </authorList>
    </citation>
    <scope>NUCLEOTIDE SEQUENCE [LARGE SCALE GENOMIC DNA]</scope>
</reference>
<accession>A0A2H0UUU7</accession>
<dbReference type="InterPro" id="IPR003305">
    <property type="entry name" value="CenC_carb-bd"/>
</dbReference>
<dbReference type="EMBL" id="PFAX01000014">
    <property type="protein sequence ID" value="PIR90587.1"/>
    <property type="molecule type" value="Genomic_DNA"/>
</dbReference>
<name>A0A2H0UUU7_9BACT</name>
<organism evidence="3 4">
    <name type="scientific">bacterium (Candidatus Gribaldobacteria) CG10_big_fil_rev_8_21_14_0_10_37_21</name>
    <dbReference type="NCBI Taxonomy" id="2014275"/>
    <lineage>
        <taxon>Bacteria</taxon>
        <taxon>Candidatus Gribaldobacteria</taxon>
    </lineage>
</organism>
<comment type="caution">
    <text evidence="3">The sequence shown here is derived from an EMBL/GenBank/DDBJ whole genome shotgun (WGS) entry which is preliminary data.</text>
</comment>
<evidence type="ECO:0000256" key="1">
    <source>
        <dbReference type="ARBA" id="ARBA00022801"/>
    </source>
</evidence>
<dbReference type="Proteomes" id="UP000230132">
    <property type="component" value="Unassembled WGS sequence"/>
</dbReference>
<dbReference type="InterPro" id="IPR008979">
    <property type="entry name" value="Galactose-bd-like_sf"/>
</dbReference>
<dbReference type="GO" id="GO:0016798">
    <property type="term" value="F:hydrolase activity, acting on glycosyl bonds"/>
    <property type="evidence" value="ECO:0007669"/>
    <property type="project" value="InterPro"/>
</dbReference>
<dbReference type="SUPFAM" id="SSF49785">
    <property type="entry name" value="Galactose-binding domain-like"/>
    <property type="match status" value="1"/>
</dbReference>
<keyword evidence="1" id="KW-0378">Hydrolase</keyword>
<protein>
    <recommendedName>
        <fullName evidence="2">CBM-cenC domain-containing protein</fullName>
    </recommendedName>
</protein>
<evidence type="ECO:0000259" key="2">
    <source>
        <dbReference type="Pfam" id="PF02018"/>
    </source>
</evidence>
<evidence type="ECO:0000313" key="4">
    <source>
        <dbReference type="Proteomes" id="UP000230132"/>
    </source>
</evidence>
<proteinExistence type="predicted"/>
<feature type="domain" description="CBM-cenC" evidence="2">
    <location>
        <begin position="35"/>
        <end position="147"/>
    </location>
</feature>
<evidence type="ECO:0000313" key="3">
    <source>
        <dbReference type="EMBL" id="PIR90587.1"/>
    </source>
</evidence>
<sequence length="216" mass="23993">MKKINNLNLLFVVLMVFAVLTILPSSVKGANPPENILPNPYFEEGITGWTIDAARAVLSIDQKEKSPTGTPVMKVTVNAVGAENWEPEVHSPSFNLTMGKTYTYAIFIKAEPDSVRTLGVNFEQLDTWVGMGQEITLTNEWVEYHFTGVWANASSPPAVVIHIGVNLQKDDFWLSYCRVYEGKFVQEEFGEIPQAVDPMPKSAKLASTWGKIKNDA</sequence>